<dbReference type="KEGG" id="slb:AWJ20_2525"/>
<evidence type="ECO:0000259" key="3">
    <source>
        <dbReference type="PROSITE" id="PS50157"/>
    </source>
</evidence>
<keyword evidence="1" id="KW-0863">Zinc-finger</keyword>
<dbReference type="InterPro" id="IPR039327">
    <property type="entry name" value="CON7-like"/>
</dbReference>
<dbReference type="Proteomes" id="UP000189580">
    <property type="component" value="Chromosome b"/>
</dbReference>
<dbReference type="EMBL" id="CP014503">
    <property type="protein sequence ID" value="ANB14910.1"/>
    <property type="molecule type" value="Genomic_DNA"/>
</dbReference>
<evidence type="ECO:0000313" key="5">
    <source>
        <dbReference type="Proteomes" id="UP000189580"/>
    </source>
</evidence>
<dbReference type="PROSITE" id="PS00028">
    <property type="entry name" value="ZINC_FINGER_C2H2_1"/>
    <property type="match status" value="1"/>
</dbReference>
<evidence type="ECO:0000256" key="2">
    <source>
        <dbReference type="SAM" id="MobiDB-lite"/>
    </source>
</evidence>
<feature type="compositionally biased region" description="Polar residues" evidence="2">
    <location>
        <begin position="1"/>
        <end position="10"/>
    </location>
</feature>
<keyword evidence="1" id="KW-0862">Zinc</keyword>
<reference evidence="4 5" key="1">
    <citation type="submission" date="2016-02" db="EMBL/GenBank/DDBJ databases">
        <title>Complete genome sequence and transcriptome regulation of the pentose utilising yeast Sugiyamaella lignohabitans.</title>
        <authorList>
            <person name="Bellasio M."/>
            <person name="Peymann A."/>
            <person name="Valli M."/>
            <person name="Sipitzky M."/>
            <person name="Graf A."/>
            <person name="Sauer M."/>
            <person name="Marx H."/>
            <person name="Mattanovich D."/>
        </authorList>
    </citation>
    <scope>NUCLEOTIDE SEQUENCE [LARGE SCALE GENOMIC DNA]</scope>
    <source>
        <strain evidence="4 5">CBS 10342</strain>
    </source>
</reference>
<feature type="compositionally biased region" description="Polar residues" evidence="2">
    <location>
        <begin position="18"/>
        <end position="34"/>
    </location>
</feature>
<dbReference type="GO" id="GO:0008270">
    <property type="term" value="F:zinc ion binding"/>
    <property type="evidence" value="ECO:0007669"/>
    <property type="project" value="UniProtKB-KW"/>
</dbReference>
<dbReference type="PANTHER" id="PTHR36167">
    <property type="entry name" value="C2H2 FINGER DOMAIN TRANSCRIPTION FACTOR (EUROFUNG)-RELATED"/>
    <property type="match status" value="1"/>
</dbReference>
<dbReference type="OrthoDB" id="1939603at2759"/>
<gene>
    <name evidence="4" type="ORF">AWJ20_2525</name>
</gene>
<dbReference type="PANTHER" id="PTHR36167:SF3">
    <property type="entry name" value="C2H2 FINGER DOMAIN TRANSCRIPTION FACTOR (EUROFUNG)-RELATED"/>
    <property type="match status" value="1"/>
</dbReference>
<feature type="domain" description="C2H2-type" evidence="3">
    <location>
        <begin position="200"/>
        <end position="231"/>
    </location>
</feature>
<dbReference type="PROSITE" id="PS50157">
    <property type="entry name" value="ZINC_FINGER_C2H2_2"/>
    <property type="match status" value="1"/>
</dbReference>
<keyword evidence="1" id="KW-0479">Metal-binding</keyword>
<feature type="region of interest" description="Disordered" evidence="2">
    <location>
        <begin position="245"/>
        <end position="349"/>
    </location>
</feature>
<evidence type="ECO:0000256" key="1">
    <source>
        <dbReference type="PROSITE-ProRule" id="PRU00042"/>
    </source>
</evidence>
<dbReference type="GeneID" id="30034446"/>
<feature type="region of interest" description="Disordered" evidence="2">
    <location>
        <begin position="377"/>
        <end position="401"/>
    </location>
</feature>
<feature type="compositionally biased region" description="Polar residues" evidence="2">
    <location>
        <begin position="385"/>
        <end position="395"/>
    </location>
</feature>
<dbReference type="RefSeq" id="XP_018737387.1">
    <property type="nucleotide sequence ID" value="XM_018879474.1"/>
</dbReference>
<dbReference type="GO" id="GO:0006355">
    <property type="term" value="P:regulation of DNA-templated transcription"/>
    <property type="evidence" value="ECO:0007669"/>
    <property type="project" value="InterPro"/>
</dbReference>
<proteinExistence type="predicted"/>
<name>A0A161HGK8_9ASCO</name>
<dbReference type="InterPro" id="IPR013087">
    <property type="entry name" value="Znf_C2H2_type"/>
</dbReference>
<feature type="compositionally biased region" description="Low complexity" evidence="2">
    <location>
        <begin position="101"/>
        <end position="117"/>
    </location>
</feature>
<protein>
    <recommendedName>
        <fullName evidence="3">C2H2-type domain-containing protein</fullName>
    </recommendedName>
</protein>
<feature type="compositionally biased region" description="Polar residues" evidence="2">
    <location>
        <begin position="322"/>
        <end position="333"/>
    </location>
</feature>
<feature type="compositionally biased region" description="Low complexity" evidence="2">
    <location>
        <begin position="261"/>
        <end position="285"/>
    </location>
</feature>
<feature type="compositionally biased region" description="Low complexity" evidence="2">
    <location>
        <begin position="127"/>
        <end position="144"/>
    </location>
</feature>
<feature type="compositionally biased region" description="Polar residues" evidence="2">
    <location>
        <begin position="89"/>
        <end position="100"/>
    </location>
</feature>
<organism evidence="4 5">
    <name type="scientific">Sugiyamaella lignohabitans</name>
    <dbReference type="NCBI Taxonomy" id="796027"/>
    <lineage>
        <taxon>Eukaryota</taxon>
        <taxon>Fungi</taxon>
        <taxon>Dikarya</taxon>
        <taxon>Ascomycota</taxon>
        <taxon>Saccharomycotina</taxon>
        <taxon>Dipodascomycetes</taxon>
        <taxon>Dipodascales</taxon>
        <taxon>Trichomonascaceae</taxon>
        <taxon>Sugiyamaella</taxon>
    </lineage>
</organism>
<feature type="compositionally biased region" description="Pro residues" evidence="2">
    <location>
        <begin position="304"/>
        <end position="320"/>
    </location>
</feature>
<sequence>MSDFTMSNPPEHQFPSHHPTSMVSPTLPSANAYNPRQPPRSPVENFYHTSNNPSSMQYPVQDDLFGTRLSISGGSGIPPPPLPSGLGHYSTTNTGGYQMQSSSSSSSSNHGSFSGPSYMTSSGGTGSNQMNSNSNINSAAAAAARSRRRRSSADQSQLQQQHHHHHRTTSNGTVYEFVSLPASQNNKRPRRKYEEIERIYNCSYPSCTKAYGTLNHLNAHVTMQRHGNKRTPDEFRETRRLWKLRKKERQIMNPGKTSSGPQLPQQHQHQQPQQQQQQPQQLPHQTHGSYSTGPPVSGAATLSRPPPSGTLLPPLGPPSPISMHSTSPTSSYFSRPPNAGAGVGPLPPTPLNMSMSSSIYGSDLNHIKYMNQMNSGAPHMPYTHQPPSNYESSQYYREEMS</sequence>
<dbReference type="AlphaFoldDB" id="A0A161HGK8"/>
<feature type="region of interest" description="Disordered" evidence="2">
    <location>
        <begin position="1"/>
        <end position="191"/>
    </location>
</feature>
<evidence type="ECO:0000313" key="4">
    <source>
        <dbReference type="EMBL" id="ANB14910.1"/>
    </source>
</evidence>
<accession>A0A161HGK8</accession>
<feature type="compositionally biased region" description="Polar residues" evidence="2">
    <location>
        <begin position="47"/>
        <end position="58"/>
    </location>
</feature>
<keyword evidence="5" id="KW-1185">Reference proteome</keyword>